<feature type="signal peptide" evidence="1">
    <location>
        <begin position="1"/>
        <end position="21"/>
    </location>
</feature>
<accession>A0A1G5GIA0</accession>
<protein>
    <submittedName>
        <fullName evidence="3">S-layer homology domain-containing protein</fullName>
    </submittedName>
</protein>
<gene>
    <name evidence="3" type="ORF">SAMN05720606_105286</name>
</gene>
<reference evidence="4" key="1">
    <citation type="submission" date="2016-10" db="EMBL/GenBank/DDBJ databases">
        <authorList>
            <person name="Varghese N."/>
            <person name="Submissions S."/>
        </authorList>
    </citation>
    <scope>NUCLEOTIDE SEQUENCE [LARGE SCALE GENOMIC DNA]</scope>
    <source>
        <strain evidence="4">BL9</strain>
    </source>
</reference>
<feature type="chain" id="PRO_5038523762" evidence="1">
    <location>
        <begin position="22"/>
        <end position="307"/>
    </location>
</feature>
<dbReference type="AlphaFoldDB" id="A0A1G5GIA0"/>
<dbReference type="PROSITE" id="PS51272">
    <property type="entry name" value="SLH"/>
    <property type="match status" value="3"/>
</dbReference>
<dbReference type="InterPro" id="IPR001119">
    <property type="entry name" value="SLH_dom"/>
</dbReference>
<proteinExistence type="predicted"/>
<organism evidence="3 4">
    <name type="scientific">Paenibacillus polysaccharolyticus</name>
    <dbReference type="NCBI Taxonomy" id="582692"/>
    <lineage>
        <taxon>Bacteria</taxon>
        <taxon>Bacillati</taxon>
        <taxon>Bacillota</taxon>
        <taxon>Bacilli</taxon>
        <taxon>Bacillales</taxon>
        <taxon>Paenibacillaceae</taxon>
        <taxon>Paenibacillus</taxon>
    </lineage>
</organism>
<evidence type="ECO:0000256" key="1">
    <source>
        <dbReference type="SAM" id="SignalP"/>
    </source>
</evidence>
<keyword evidence="1" id="KW-0732">Signal</keyword>
<dbReference type="Proteomes" id="UP000198538">
    <property type="component" value="Unassembled WGS sequence"/>
</dbReference>
<evidence type="ECO:0000313" key="4">
    <source>
        <dbReference type="Proteomes" id="UP000198538"/>
    </source>
</evidence>
<evidence type="ECO:0000259" key="2">
    <source>
        <dbReference type="PROSITE" id="PS51272"/>
    </source>
</evidence>
<feature type="domain" description="SLH" evidence="2">
    <location>
        <begin position="83"/>
        <end position="143"/>
    </location>
</feature>
<dbReference type="STRING" id="582692.SAMN05720606_105286"/>
<feature type="domain" description="SLH" evidence="2">
    <location>
        <begin position="145"/>
        <end position="208"/>
    </location>
</feature>
<dbReference type="Pfam" id="PF00395">
    <property type="entry name" value="SLH"/>
    <property type="match status" value="3"/>
</dbReference>
<sequence>MKHKKGLAATLALCVSLTAGGASVFAFSDIKDEGQKTVVDTLKSKGIVNGVTADLFRPDVALSEPQGIQLIVKAFGLKNAYAEASAQNKISPDTWYADAVQAATQNGLSVPVEVNPQGKMTREQFVILLHEGINTTGNYPVIMKYNEVKDEKKLSKDAISAVQNLLNMNIIELDKDGNFRPDQSLTRMEAASMIFNALEFVDQHSDDGSTEPAPTNPGEGQQAIVPAVTISKVDDKTSKVTLTAEMPHPGYGLKIVEVKLEKDKHAIVKYSIVQPDPDMMYPMVITKVTAEAEIPTGYTAEAQPSGK</sequence>
<dbReference type="EMBL" id="FMVM01000005">
    <property type="protein sequence ID" value="SCY51265.1"/>
    <property type="molecule type" value="Genomic_DNA"/>
</dbReference>
<keyword evidence="4" id="KW-1185">Reference proteome</keyword>
<name>A0A1G5GIA0_9BACL</name>
<evidence type="ECO:0000313" key="3">
    <source>
        <dbReference type="EMBL" id="SCY51265.1"/>
    </source>
</evidence>
<feature type="domain" description="SLH" evidence="2">
    <location>
        <begin position="22"/>
        <end position="82"/>
    </location>
</feature>
<dbReference type="RefSeq" id="WP_090918406.1">
    <property type="nucleotide sequence ID" value="NZ_FMVM01000005.1"/>
</dbReference>